<gene>
    <name evidence="4" type="ORF">LKE05_03085</name>
</gene>
<dbReference type="Proteomes" id="UP001198242">
    <property type="component" value="Unassembled WGS sequence"/>
</dbReference>
<dbReference type="FunFam" id="3.90.79.10:FF:000024">
    <property type="entry name" value="ADP-ribose pyrophosphatase"/>
    <property type="match status" value="1"/>
</dbReference>
<dbReference type="Gene3D" id="3.90.79.10">
    <property type="entry name" value="Nucleoside Triphosphate Pyrophosphohydrolase"/>
    <property type="match status" value="1"/>
</dbReference>
<name>A0AAE3DX89_9FIRM</name>
<dbReference type="InterPro" id="IPR000086">
    <property type="entry name" value="NUDIX_hydrolase_dom"/>
</dbReference>
<dbReference type="GO" id="GO:0016787">
    <property type="term" value="F:hydrolase activity"/>
    <property type="evidence" value="ECO:0007669"/>
    <property type="project" value="UniProtKB-KW"/>
</dbReference>
<dbReference type="GO" id="GO:0019693">
    <property type="term" value="P:ribose phosphate metabolic process"/>
    <property type="evidence" value="ECO:0007669"/>
    <property type="project" value="TreeGrafter"/>
</dbReference>
<evidence type="ECO:0000313" key="4">
    <source>
        <dbReference type="EMBL" id="MCC2209780.1"/>
    </source>
</evidence>
<comment type="cofactor">
    <cofactor evidence="1">
        <name>Mg(2+)</name>
        <dbReference type="ChEBI" id="CHEBI:18420"/>
    </cofactor>
</comment>
<accession>A0AAE3DX89</accession>
<evidence type="ECO:0000256" key="1">
    <source>
        <dbReference type="ARBA" id="ARBA00001946"/>
    </source>
</evidence>
<dbReference type="EMBL" id="JAJEQM010000003">
    <property type="protein sequence ID" value="MCC2209780.1"/>
    <property type="molecule type" value="Genomic_DNA"/>
</dbReference>
<dbReference type="SUPFAM" id="SSF55811">
    <property type="entry name" value="Nudix"/>
    <property type="match status" value="1"/>
</dbReference>
<dbReference type="PANTHER" id="PTHR11839:SF18">
    <property type="entry name" value="NUDIX HYDROLASE DOMAIN-CONTAINING PROTEIN"/>
    <property type="match status" value="1"/>
</dbReference>
<comment type="caution">
    <text evidence="4">The sequence shown here is derived from an EMBL/GenBank/DDBJ whole genome shotgun (WGS) entry which is preliminary data.</text>
</comment>
<dbReference type="RefSeq" id="WP_308455897.1">
    <property type="nucleotide sequence ID" value="NZ_JAJEQM010000003.1"/>
</dbReference>
<sequence length="177" mass="19802">MNFEEKTVSSEEIYDGKIIKVRKEKVELPDGRLATRELIGHPGGVGIIAVDGDGKVFMVTQYRIAAKSEMLEIPAGKMEYGEDPLECGARELIEETGYKAEEFTHLGEYYATPGYCEEKLNIFLARKLTFVGQNLDDGEFLNVSKYSLDELYQMVMDNKIYDAKTAVAILKAKAILG</sequence>
<proteinExistence type="predicted"/>
<organism evidence="4 5">
    <name type="scientific">Hominilimicola fabiformis</name>
    <dbReference type="NCBI Taxonomy" id="2885356"/>
    <lineage>
        <taxon>Bacteria</taxon>
        <taxon>Bacillati</taxon>
        <taxon>Bacillota</taxon>
        <taxon>Clostridia</taxon>
        <taxon>Eubacteriales</taxon>
        <taxon>Oscillospiraceae</taxon>
        <taxon>Hominilimicola</taxon>
    </lineage>
</organism>
<dbReference type="AlphaFoldDB" id="A0AAE3DX89"/>
<dbReference type="GO" id="GO:0006753">
    <property type="term" value="P:nucleoside phosphate metabolic process"/>
    <property type="evidence" value="ECO:0007669"/>
    <property type="project" value="TreeGrafter"/>
</dbReference>
<dbReference type="InterPro" id="IPR015797">
    <property type="entry name" value="NUDIX_hydrolase-like_dom_sf"/>
</dbReference>
<dbReference type="Pfam" id="PF00293">
    <property type="entry name" value="NUDIX"/>
    <property type="match status" value="1"/>
</dbReference>
<protein>
    <submittedName>
        <fullName evidence="4">NUDIX hydrolase</fullName>
    </submittedName>
</protein>
<feature type="domain" description="Nudix hydrolase" evidence="3">
    <location>
        <begin position="40"/>
        <end position="168"/>
    </location>
</feature>
<dbReference type="PANTHER" id="PTHR11839">
    <property type="entry name" value="UDP/ADP-SUGAR PYROPHOSPHATASE"/>
    <property type="match status" value="1"/>
</dbReference>
<evidence type="ECO:0000259" key="3">
    <source>
        <dbReference type="PROSITE" id="PS51462"/>
    </source>
</evidence>
<keyword evidence="2 4" id="KW-0378">Hydrolase</keyword>
<dbReference type="GO" id="GO:0005829">
    <property type="term" value="C:cytosol"/>
    <property type="evidence" value="ECO:0007669"/>
    <property type="project" value="TreeGrafter"/>
</dbReference>
<evidence type="ECO:0000313" key="5">
    <source>
        <dbReference type="Proteomes" id="UP001198242"/>
    </source>
</evidence>
<reference evidence="4 5" key="1">
    <citation type="submission" date="2021-10" db="EMBL/GenBank/DDBJ databases">
        <title>Anaerobic single-cell dispensing facilitates the cultivation of human gut bacteria.</title>
        <authorList>
            <person name="Afrizal A."/>
        </authorList>
    </citation>
    <scope>NUCLEOTIDE SEQUENCE [LARGE SCALE GENOMIC DNA]</scope>
    <source>
        <strain evidence="4 5">CLA-AA-H232</strain>
    </source>
</reference>
<evidence type="ECO:0000256" key="2">
    <source>
        <dbReference type="ARBA" id="ARBA00022801"/>
    </source>
</evidence>
<keyword evidence="5" id="KW-1185">Reference proteome</keyword>
<dbReference type="PROSITE" id="PS51462">
    <property type="entry name" value="NUDIX"/>
    <property type="match status" value="1"/>
</dbReference>